<proteinExistence type="predicted"/>
<dbReference type="PANTHER" id="PTHR32089">
    <property type="entry name" value="METHYL-ACCEPTING CHEMOTAXIS PROTEIN MCPB"/>
    <property type="match status" value="1"/>
</dbReference>
<evidence type="ECO:0000259" key="4">
    <source>
        <dbReference type="PROSITE" id="PS50111"/>
    </source>
</evidence>
<name>A0A9P1NY33_9CYAN</name>
<protein>
    <submittedName>
        <fullName evidence="5">Methyl-accepting chemotaxis protein chemotaxis transducer</fullName>
    </submittedName>
</protein>
<dbReference type="GO" id="GO:0007165">
    <property type="term" value="P:signal transduction"/>
    <property type="evidence" value="ECO:0007669"/>
    <property type="project" value="UniProtKB-KW"/>
</dbReference>
<keyword evidence="3" id="KW-0812">Transmembrane</keyword>
<dbReference type="SMART" id="SM00283">
    <property type="entry name" value="MA"/>
    <property type="match status" value="1"/>
</dbReference>
<evidence type="ECO:0000256" key="3">
    <source>
        <dbReference type="SAM" id="Phobius"/>
    </source>
</evidence>
<accession>A0A9P1NY33</accession>
<dbReference type="PROSITE" id="PS50111">
    <property type="entry name" value="CHEMOTAXIS_TRANSDUC_2"/>
    <property type="match status" value="1"/>
</dbReference>
<organism evidence="5 6">
    <name type="scientific">Limnospira indica PCC 8005</name>
    <dbReference type="NCBI Taxonomy" id="376219"/>
    <lineage>
        <taxon>Bacteria</taxon>
        <taxon>Bacillati</taxon>
        <taxon>Cyanobacteriota</taxon>
        <taxon>Cyanophyceae</taxon>
        <taxon>Oscillatoriophycideae</taxon>
        <taxon>Oscillatoriales</taxon>
        <taxon>Sirenicapillariaceae</taxon>
        <taxon>Limnospira</taxon>
    </lineage>
</organism>
<gene>
    <name evidence="5" type="ORF">ARTHRO_11952</name>
</gene>
<evidence type="ECO:0000256" key="1">
    <source>
        <dbReference type="ARBA" id="ARBA00023224"/>
    </source>
</evidence>
<reference evidence="5 6" key="1">
    <citation type="submission" date="2014-02" db="EMBL/GenBank/DDBJ databases">
        <authorList>
            <person name="Genoscope - CEA"/>
        </authorList>
    </citation>
    <scope>NUCLEOTIDE SEQUENCE [LARGE SCALE GENOMIC DNA]</scope>
    <source>
        <strain evidence="5 6">PCC 8005</strain>
    </source>
</reference>
<dbReference type="Proteomes" id="UP000032946">
    <property type="component" value="Chromosome"/>
</dbReference>
<feature type="domain" description="Methyl-accepting transducer" evidence="4">
    <location>
        <begin position="217"/>
        <end position="453"/>
    </location>
</feature>
<sequence>MMQRLTTKLYCGFFLIPATVILAISSYSVFSFWRIDSRIGTIYDDRVIPLQQIKNISDAYAIQIIDAVNKANSGLISTNAALNTVNRSIETISTNWESYKNTELTREERELVNEIDRLFLPAQNRITELQQALQRGNPEDLAAFDGQLYDVIDPLTARLQELIDLQLRVASIEREKARAVLNETLLLFGLLILLSIVIASPLGYFLSQSIANTFKQTIKAISESSTEIAVATEQHERIATEQAAAVSETTSTMDELGASSEAATQQAEAAVTGAKKALSLSESGQTAVNSTLEGMATLQDKVEGIAQQILRLSEQTNQIGNISQLVADLANQTNMLALNAAVEAVRAGEHGRGFGVVATEIRKLADESQKSAQKIGTLVSDIQTAINSTVMVTEEGTKTVRSNVDVAQKTAEAFLGVKEAVNDVVVNNQQISLNIKQQTLAINQVLEAMNSLKQGANETANGIGQTKKGMEQLKHIADELESII</sequence>
<dbReference type="SUPFAM" id="SSF58104">
    <property type="entry name" value="Methyl-accepting chemotaxis protein (MCP) signaling domain"/>
    <property type="match status" value="1"/>
</dbReference>
<keyword evidence="1 2" id="KW-0807">Transducer</keyword>
<evidence type="ECO:0000313" key="5">
    <source>
        <dbReference type="EMBL" id="CDM94278.1"/>
    </source>
</evidence>
<dbReference type="Pfam" id="PF00015">
    <property type="entry name" value="MCPsignal"/>
    <property type="match status" value="1"/>
</dbReference>
<dbReference type="RefSeq" id="WP_008049646.1">
    <property type="nucleotide sequence ID" value="NZ_FO818640.1"/>
</dbReference>
<dbReference type="InterPro" id="IPR004089">
    <property type="entry name" value="MCPsignal_dom"/>
</dbReference>
<dbReference type="PANTHER" id="PTHR32089:SF112">
    <property type="entry name" value="LYSOZYME-LIKE PROTEIN-RELATED"/>
    <property type="match status" value="1"/>
</dbReference>
<feature type="transmembrane region" description="Helical" evidence="3">
    <location>
        <begin position="12"/>
        <end position="33"/>
    </location>
</feature>
<keyword evidence="6" id="KW-1185">Reference proteome</keyword>
<dbReference type="Pfam" id="PF12729">
    <property type="entry name" value="4HB_MCP_1"/>
    <property type="match status" value="1"/>
</dbReference>
<dbReference type="Gene3D" id="1.10.287.950">
    <property type="entry name" value="Methyl-accepting chemotaxis protein"/>
    <property type="match status" value="1"/>
</dbReference>
<feature type="transmembrane region" description="Helical" evidence="3">
    <location>
        <begin position="184"/>
        <end position="206"/>
    </location>
</feature>
<keyword evidence="3" id="KW-1133">Transmembrane helix</keyword>
<evidence type="ECO:0000256" key="2">
    <source>
        <dbReference type="PROSITE-ProRule" id="PRU00284"/>
    </source>
</evidence>
<keyword evidence="3" id="KW-0472">Membrane</keyword>
<evidence type="ECO:0000313" key="6">
    <source>
        <dbReference type="Proteomes" id="UP000032946"/>
    </source>
</evidence>
<dbReference type="EMBL" id="FO818640">
    <property type="protein sequence ID" value="CDM94278.1"/>
    <property type="molecule type" value="Genomic_DNA"/>
</dbReference>
<dbReference type="AlphaFoldDB" id="A0A9P1NY33"/>
<dbReference type="GO" id="GO:0016020">
    <property type="term" value="C:membrane"/>
    <property type="evidence" value="ECO:0007669"/>
    <property type="project" value="InterPro"/>
</dbReference>
<dbReference type="InterPro" id="IPR024478">
    <property type="entry name" value="HlyB_4HB_MCP"/>
</dbReference>